<dbReference type="EMBL" id="LXEN01000043">
    <property type="protein sequence ID" value="OAT34597.1"/>
    <property type="molecule type" value="Genomic_DNA"/>
</dbReference>
<dbReference type="InterPro" id="IPR008966">
    <property type="entry name" value="Adhesion_dom_sf"/>
</dbReference>
<sequence length="115" mass="12322">MTLSGCKGFGLIPKIKVVGQSTTEYGDAMFADNASEAKGYGIYLSTLGDSNFKENSNLAATNIIKAADDWKITNSLAKLNGSLPLIAQLTCGDCNFPNRIGGELKANITFEFEFE</sequence>
<evidence type="ECO:0000313" key="2">
    <source>
        <dbReference type="Proteomes" id="UP000094023"/>
    </source>
</evidence>
<protein>
    <submittedName>
        <fullName evidence="1">Uncharacterized protein</fullName>
    </submittedName>
</protein>
<keyword evidence="2" id="KW-1185">Reference proteome</keyword>
<proteinExistence type="predicted"/>
<dbReference type="STRING" id="1354337.M983_1045"/>
<accession>A0A198GAZ5</accession>
<name>A0A198GAZ5_9GAMM</name>
<comment type="caution">
    <text evidence="1">The sequence shown here is derived from an EMBL/GenBank/DDBJ whole genome shotgun (WGS) entry which is preliminary data.</text>
</comment>
<reference evidence="1 2" key="1">
    <citation type="submission" date="2016-04" db="EMBL/GenBank/DDBJ databases">
        <title>ATOL: Assembling a taxonomically balanced genome-scale reconstruction of the evolutionary history of the Enterobacteriaceae.</title>
        <authorList>
            <person name="Plunkett G.III."/>
            <person name="Neeno-Eckwall E.C."/>
            <person name="Glasner J.D."/>
            <person name="Perna N.T."/>
        </authorList>
    </citation>
    <scope>NUCLEOTIDE SEQUENCE [LARGE SCALE GENOMIC DNA]</scope>
    <source>
        <strain evidence="1 2">ATCC 19692</strain>
    </source>
</reference>
<dbReference type="AlphaFoldDB" id="A0A198GAZ5"/>
<organism evidence="1 2">
    <name type="scientific">Proteus myxofaciens ATCC 19692</name>
    <dbReference type="NCBI Taxonomy" id="1354337"/>
    <lineage>
        <taxon>Bacteria</taxon>
        <taxon>Pseudomonadati</taxon>
        <taxon>Pseudomonadota</taxon>
        <taxon>Gammaproteobacteria</taxon>
        <taxon>Enterobacterales</taxon>
        <taxon>Morganellaceae</taxon>
        <taxon>Proteus</taxon>
    </lineage>
</organism>
<evidence type="ECO:0000313" key="1">
    <source>
        <dbReference type="EMBL" id="OAT34597.1"/>
    </source>
</evidence>
<dbReference type="Proteomes" id="UP000094023">
    <property type="component" value="Unassembled WGS sequence"/>
</dbReference>
<dbReference type="SUPFAM" id="SSF49401">
    <property type="entry name" value="Bacterial adhesins"/>
    <property type="match status" value="1"/>
</dbReference>
<gene>
    <name evidence="1" type="ORF">M983_1045</name>
</gene>